<dbReference type="InterPro" id="IPR002129">
    <property type="entry name" value="PyrdxlP-dep_de-COase"/>
</dbReference>
<proteinExistence type="inferred from homology"/>
<reference evidence="8" key="1">
    <citation type="journal article" date="2021" name="PeerJ">
        <title>Extensive microbial diversity within the chicken gut microbiome revealed by metagenomics and culture.</title>
        <authorList>
            <person name="Gilroy R."/>
            <person name="Ravi A."/>
            <person name="Getino M."/>
            <person name="Pursley I."/>
            <person name="Horton D.L."/>
            <person name="Alikhan N.F."/>
            <person name="Baker D."/>
            <person name="Gharbi K."/>
            <person name="Hall N."/>
            <person name="Watson M."/>
            <person name="Adriaenssens E.M."/>
            <person name="Foster-Nyarko E."/>
            <person name="Jarju S."/>
            <person name="Secka A."/>
            <person name="Antonio M."/>
            <person name="Oren A."/>
            <person name="Chaudhuri R.R."/>
            <person name="La Ragione R."/>
            <person name="Hildebrand F."/>
            <person name="Pallen M.J."/>
        </authorList>
    </citation>
    <scope>NUCLEOTIDE SEQUENCE</scope>
    <source>
        <strain evidence="8">USAMLcec4-12693</strain>
    </source>
</reference>
<comment type="caution">
    <text evidence="8">The sequence shown here is derived from an EMBL/GenBank/DDBJ whole genome shotgun (WGS) entry which is preliminary data.</text>
</comment>
<keyword evidence="8" id="KW-0032">Aminotransferase</keyword>
<sequence>MNTTKEKTLEQVTEEFIHDFFARSKNPEKQDVIADANSSHLKHLKEVGIPEKGRLPEEVVTEMTEQVYAYGYRSEHPRFLGFVPSTASKLSWLGDIMTSAFNRHAGSMANFPAGCTIENELLAWLCQKAGFSSQAGGLFVSGGSMANLTALTIARDKILGENRWHLGTAYVSEQTHSSVAKGLHIIGIPDSHIRKIAVDEEFRMDVRHLEQAIQKDLENGLLPFAVIASAGTTNTGSVDPFVEISAICKKHHIWMHVDGAFGASVLLCRQYRHLLKGIELADSLSWDAHKWLFQTYGCGMVLVNDKSNMVKTFHSHPEYLKDLDTEEEYLNPWNLGVELTRPARGLKLWLTLQVMGSSAVSDAIAHGFHLAECAQQELVKNRDVEIVSPARLATLNFRYAPAGLTEKQKDELNLRISREIIASGFAGIFTTELNGKKVLRICAIHPDTTQADIRQIVRRLNDYYYEQRSKIQPSAMDQFAS</sequence>
<gene>
    <name evidence="8" type="ORF">K8V39_00760</name>
</gene>
<reference evidence="8" key="2">
    <citation type="submission" date="2021-09" db="EMBL/GenBank/DDBJ databases">
        <authorList>
            <person name="Gilroy R."/>
        </authorList>
    </citation>
    <scope>NUCLEOTIDE SEQUENCE</scope>
    <source>
        <strain evidence="8">USAMLcec4-12693</strain>
    </source>
</reference>
<evidence type="ECO:0000313" key="8">
    <source>
        <dbReference type="EMBL" id="HJH48777.1"/>
    </source>
</evidence>
<keyword evidence="8" id="KW-0808">Transferase</keyword>
<dbReference type="InterPro" id="IPR015421">
    <property type="entry name" value="PyrdxlP-dep_Trfase_major"/>
</dbReference>
<evidence type="ECO:0000313" key="9">
    <source>
        <dbReference type="Proteomes" id="UP000813420"/>
    </source>
</evidence>
<evidence type="ECO:0000256" key="3">
    <source>
        <dbReference type="ARBA" id="ARBA00022793"/>
    </source>
</evidence>
<dbReference type="InterPro" id="IPR010977">
    <property type="entry name" value="Aromatic_deC"/>
</dbReference>
<dbReference type="GO" id="GO:0004058">
    <property type="term" value="F:aromatic-L-amino-acid decarboxylase activity"/>
    <property type="evidence" value="ECO:0007669"/>
    <property type="project" value="UniProtKB-ARBA"/>
</dbReference>
<evidence type="ECO:0000256" key="5">
    <source>
        <dbReference type="ARBA" id="ARBA00023239"/>
    </source>
</evidence>
<dbReference type="RefSeq" id="WP_277271465.1">
    <property type="nucleotide sequence ID" value="NZ_DYXE01000008.1"/>
</dbReference>
<keyword evidence="3" id="KW-0210">Decarboxylase</keyword>
<dbReference type="InterPro" id="IPR015424">
    <property type="entry name" value="PyrdxlP-dep_Trfase"/>
</dbReference>
<dbReference type="GO" id="GO:0008483">
    <property type="term" value="F:transaminase activity"/>
    <property type="evidence" value="ECO:0007669"/>
    <property type="project" value="UniProtKB-KW"/>
</dbReference>
<keyword evidence="4 6" id="KW-0663">Pyridoxal phosphate</keyword>
<dbReference type="Proteomes" id="UP000813420">
    <property type="component" value="Unassembled WGS sequence"/>
</dbReference>
<keyword evidence="5 7" id="KW-0456">Lyase</keyword>
<protein>
    <submittedName>
        <fullName evidence="8">Aminotransferase class I/II-fold pyridoxal phosphate-dependent enzyme</fullName>
    </submittedName>
</protein>
<evidence type="ECO:0000256" key="7">
    <source>
        <dbReference type="RuleBase" id="RU000382"/>
    </source>
</evidence>
<dbReference type="AlphaFoldDB" id="A0A9D2VW27"/>
<dbReference type="GO" id="GO:0030170">
    <property type="term" value="F:pyridoxal phosphate binding"/>
    <property type="evidence" value="ECO:0007669"/>
    <property type="project" value="InterPro"/>
</dbReference>
<dbReference type="Gene3D" id="3.90.1150.170">
    <property type="match status" value="1"/>
</dbReference>
<dbReference type="Gene3D" id="3.90.1150.10">
    <property type="entry name" value="Aspartate Aminotransferase, domain 1"/>
    <property type="match status" value="1"/>
</dbReference>
<dbReference type="PANTHER" id="PTHR11999">
    <property type="entry name" value="GROUP II PYRIDOXAL-5-PHOSPHATE DECARBOXYLASE"/>
    <property type="match status" value="1"/>
</dbReference>
<dbReference type="InterPro" id="IPR015422">
    <property type="entry name" value="PyrdxlP-dep_Trfase_small"/>
</dbReference>
<dbReference type="Pfam" id="PF00282">
    <property type="entry name" value="Pyridoxal_deC"/>
    <property type="match status" value="1"/>
</dbReference>
<dbReference type="PANTHER" id="PTHR11999:SF70">
    <property type="entry name" value="MIP05841P"/>
    <property type="match status" value="1"/>
</dbReference>
<feature type="modified residue" description="N6-(pyridoxal phosphate)lysine" evidence="6">
    <location>
        <position position="290"/>
    </location>
</feature>
<dbReference type="EMBL" id="DYXE01000008">
    <property type="protein sequence ID" value="HJH48777.1"/>
    <property type="molecule type" value="Genomic_DNA"/>
</dbReference>
<dbReference type="GO" id="GO:0019752">
    <property type="term" value="P:carboxylic acid metabolic process"/>
    <property type="evidence" value="ECO:0007669"/>
    <property type="project" value="InterPro"/>
</dbReference>
<evidence type="ECO:0000256" key="6">
    <source>
        <dbReference type="PIRSR" id="PIRSR602129-50"/>
    </source>
</evidence>
<comment type="similarity">
    <text evidence="2 7">Belongs to the group II decarboxylase family.</text>
</comment>
<accession>A0A9D2VW27</accession>
<evidence type="ECO:0000256" key="1">
    <source>
        <dbReference type="ARBA" id="ARBA00001933"/>
    </source>
</evidence>
<name>A0A9D2VW27_9FIRM</name>
<comment type="cofactor">
    <cofactor evidence="1 6 7">
        <name>pyridoxal 5'-phosphate</name>
        <dbReference type="ChEBI" id="CHEBI:597326"/>
    </cofactor>
</comment>
<dbReference type="SUPFAM" id="SSF53383">
    <property type="entry name" value="PLP-dependent transferases"/>
    <property type="match status" value="1"/>
</dbReference>
<evidence type="ECO:0000256" key="4">
    <source>
        <dbReference type="ARBA" id="ARBA00022898"/>
    </source>
</evidence>
<organism evidence="8 9">
    <name type="scientific">Merdimonas faecis</name>
    <dbReference type="NCBI Taxonomy" id="1653435"/>
    <lineage>
        <taxon>Bacteria</taxon>
        <taxon>Bacillati</taxon>
        <taxon>Bacillota</taxon>
        <taxon>Clostridia</taxon>
        <taxon>Lachnospirales</taxon>
        <taxon>Lachnospiraceae</taxon>
        <taxon>Merdimonas</taxon>
    </lineage>
</organism>
<dbReference type="Gene3D" id="3.40.640.10">
    <property type="entry name" value="Type I PLP-dependent aspartate aminotransferase-like (Major domain)"/>
    <property type="match status" value="1"/>
</dbReference>
<evidence type="ECO:0000256" key="2">
    <source>
        <dbReference type="ARBA" id="ARBA00009533"/>
    </source>
</evidence>